<dbReference type="GO" id="GO:0005509">
    <property type="term" value="F:calcium ion binding"/>
    <property type="evidence" value="ECO:0007669"/>
    <property type="project" value="InterPro"/>
</dbReference>
<dbReference type="PROSITE" id="PS00108">
    <property type="entry name" value="PROTEIN_KINASE_ST"/>
    <property type="match status" value="1"/>
</dbReference>
<dbReference type="AlphaFoldDB" id="A0A1D6EKT8"/>
<keyword evidence="4 8" id="KW-0547">Nucleotide-binding</keyword>
<keyword evidence="3" id="KW-0677">Repeat</keyword>
<evidence type="ECO:0000256" key="1">
    <source>
        <dbReference type="ARBA" id="ARBA00022527"/>
    </source>
</evidence>
<dbReference type="SMART" id="SM00220">
    <property type="entry name" value="S_TKc"/>
    <property type="match status" value="1"/>
</dbReference>
<dbReference type="SMART" id="SM00054">
    <property type="entry name" value="EFh"/>
    <property type="match status" value="4"/>
</dbReference>
<proteinExistence type="predicted"/>
<dbReference type="PROSITE" id="PS50011">
    <property type="entry name" value="PROTEIN_KINASE_DOM"/>
    <property type="match status" value="1"/>
</dbReference>
<gene>
    <name evidence="9" type="ORF">ZEAMMB73_Zm00001d005164</name>
</gene>
<sequence>MGLCSSSTAARAASDPGAAAAGDAAAAKKGRGIVACGKRTDFGYDKDFEVRYSLGKLLGHGQFGYTFAAVDRASTERVAVKRIDKNKMVLPVAVEDVKREVKILKALQGHENVVHFYNAFEDDNYVYIVMELCEGGELLDRILANEAWQESKASYAGIHILCLNRKDSRYSEKDAAVVVRQMLKVAAECHLHGLVHRDMKPENFLFKSKKEDSPLKATDFGLSDFIKPELLPTFLSAAFCQVLFGRMGWFLAEQWEHSVVLKKKPDFRRKPWSNITSSAKDFVQKLLVKDPRARLTAAQALSHDWVREGGKASEIPLDISVLHNMRQFVKYSRFKQFALRALASTLNSEEMSDLRDQFNAIDVDKNGTISLEELKQALAKDVPWRLKGPRVLEIIEAIDSNTDGLVDFEEFVAATLHVHQLVEHDTEKWKSLSQAAFDKFDVDRDGYITPDELRMHTGMKGSIDPLLEEADIDKDGKISLDEFRRLLKTASMSARNVQTPRGVRKS</sequence>
<dbReference type="PROSITE" id="PS00018">
    <property type="entry name" value="EF_HAND_1"/>
    <property type="match status" value="4"/>
</dbReference>
<protein>
    <submittedName>
        <fullName evidence="9">Calcium-dependent protein kinase 28</fullName>
    </submittedName>
</protein>
<reference evidence="9" key="1">
    <citation type="submission" date="2015-12" db="EMBL/GenBank/DDBJ databases">
        <title>Update maize B73 reference genome by single molecule sequencing technologies.</title>
        <authorList>
            <consortium name="Maize Genome Sequencing Project"/>
            <person name="Ware D."/>
        </authorList>
    </citation>
    <scope>NUCLEOTIDE SEQUENCE [LARGE SCALE GENOMIC DNA]</scope>
    <source>
        <tissue evidence="9">Seedling</tissue>
    </source>
</reference>
<dbReference type="InterPro" id="IPR050205">
    <property type="entry name" value="CDPK_Ser/Thr_kinases"/>
</dbReference>
<dbReference type="GO" id="GO:0005524">
    <property type="term" value="F:ATP binding"/>
    <property type="evidence" value="ECO:0007669"/>
    <property type="project" value="UniProtKB-UniRule"/>
</dbReference>
<feature type="binding site" evidence="8">
    <location>
        <position position="81"/>
    </location>
    <ligand>
        <name>ATP</name>
        <dbReference type="ChEBI" id="CHEBI:30616"/>
    </ligand>
</feature>
<dbReference type="Gene3D" id="3.30.200.20">
    <property type="entry name" value="Phosphorylase Kinase, domain 1"/>
    <property type="match status" value="1"/>
</dbReference>
<evidence type="ECO:0000256" key="4">
    <source>
        <dbReference type="ARBA" id="ARBA00022741"/>
    </source>
</evidence>
<evidence type="ECO:0000256" key="5">
    <source>
        <dbReference type="ARBA" id="ARBA00022777"/>
    </source>
</evidence>
<dbReference type="FunFam" id="3.30.200.20:FF:000101">
    <property type="entry name" value="CDPK-related kinase 1"/>
    <property type="match status" value="1"/>
</dbReference>
<dbReference type="GO" id="GO:0004674">
    <property type="term" value="F:protein serine/threonine kinase activity"/>
    <property type="evidence" value="ECO:0007669"/>
    <property type="project" value="UniProtKB-KW"/>
</dbReference>
<dbReference type="EMBL" id="CM007648">
    <property type="protein sequence ID" value="ONM20509.1"/>
    <property type="molecule type" value="Genomic_DNA"/>
</dbReference>
<name>A0A1D6EKT8_MAIZE</name>
<dbReference type="PROSITE" id="PS50222">
    <property type="entry name" value="EF_HAND_2"/>
    <property type="match status" value="4"/>
</dbReference>
<dbReference type="Gene3D" id="1.10.238.10">
    <property type="entry name" value="EF-hand"/>
    <property type="match status" value="2"/>
</dbReference>
<dbReference type="Gene3D" id="1.10.510.10">
    <property type="entry name" value="Transferase(Phosphotransferase) domain 1"/>
    <property type="match status" value="1"/>
</dbReference>
<dbReference type="InterPro" id="IPR000719">
    <property type="entry name" value="Prot_kinase_dom"/>
</dbReference>
<evidence type="ECO:0000256" key="2">
    <source>
        <dbReference type="ARBA" id="ARBA00022679"/>
    </source>
</evidence>
<organism evidence="9">
    <name type="scientific">Zea mays</name>
    <name type="common">Maize</name>
    <dbReference type="NCBI Taxonomy" id="4577"/>
    <lineage>
        <taxon>Eukaryota</taxon>
        <taxon>Viridiplantae</taxon>
        <taxon>Streptophyta</taxon>
        <taxon>Embryophyta</taxon>
        <taxon>Tracheophyta</taxon>
        <taxon>Spermatophyta</taxon>
        <taxon>Magnoliopsida</taxon>
        <taxon>Liliopsida</taxon>
        <taxon>Poales</taxon>
        <taxon>Poaceae</taxon>
        <taxon>PACMAD clade</taxon>
        <taxon>Panicoideae</taxon>
        <taxon>Andropogonodae</taxon>
        <taxon>Andropogoneae</taxon>
        <taxon>Tripsacinae</taxon>
        <taxon>Zea</taxon>
    </lineage>
</organism>
<dbReference type="ExpressionAtlas" id="A0A1D6EKT8">
    <property type="expression patterns" value="baseline and differential"/>
</dbReference>
<evidence type="ECO:0000256" key="6">
    <source>
        <dbReference type="ARBA" id="ARBA00022837"/>
    </source>
</evidence>
<evidence type="ECO:0000256" key="3">
    <source>
        <dbReference type="ARBA" id="ARBA00022737"/>
    </source>
</evidence>
<evidence type="ECO:0000256" key="8">
    <source>
        <dbReference type="PROSITE-ProRule" id="PRU10141"/>
    </source>
</evidence>
<keyword evidence="6" id="KW-0106">Calcium</keyword>
<accession>A0A1D6EKT8</accession>
<dbReference type="InterPro" id="IPR002048">
    <property type="entry name" value="EF_hand_dom"/>
</dbReference>
<dbReference type="PROSITE" id="PS00107">
    <property type="entry name" value="PROTEIN_KINASE_ATP"/>
    <property type="match status" value="1"/>
</dbReference>
<keyword evidence="5 9" id="KW-0418">Kinase</keyword>
<dbReference type="FunFam" id="1.10.238.10:FF:000158">
    <property type="entry name" value="Calcium-dependent protein kinase 28"/>
    <property type="match status" value="1"/>
</dbReference>
<dbReference type="InterPro" id="IPR017441">
    <property type="entry name" value="Protein_kinase_ATP_BS"/>
</dbReference>
<keyword evidence="2" id="KW-0808">Transferase</keyword>
<evidence type="ECO:0000313" key="9">
    <source>
        <dbReference type="EMBL" id="ONM20509.1"/>
    </source>
</evidence>
<dbReference type="PANTHER" id="PTHR24349">
    <property type="entry name" value="SERINE/THREONINE-PROTEIN KINASE"/>
    <property type="match status" value="1"/>
</dbReference>
<dbReference type="InterPro" id="IPR018247">
    <property type="entry name" value="EF_Hand_1_Ca_BS"/>
</dbReference>
<dbReference type="Pfam" id="PF13499">
    <property type="entry name" value="EF-hand_7"/>
    <property type="match status" value="2"/>
</dbReference>
<dbReference type="Pfam" id="PF00069">
    <property type="entry name" value="Pkinase"/>
    <property type="match status" value="1"/>
</dbReference>
<evidence type="ECO:0000256" key="7">
    <source>
        <dbReference type="ARBA" id="ARBA00022840"/>
    </source>
</evidence>
<dbReference type="SUPFAM" id="SSF56112">
    <property type="entry name" value="Protein kinase-like (PK-like)"/>
    <property type="match status" value="1"/>
</dbReference>
<dbReference type="InterPro" id="IPR011009">
    <property type="entry name" value="Kinase-like_dom_sf"/>
</dbReference>
<keyword evidence="1" id="KW-0723">Serine/threonine-protein kinase</keyword>
<dbReference type="InterPro" id="IPR008271">
    <property type="entry name" value="Ser/Thr_kinase_AS"/>
</dbReference>
<dbReference type="InterPro" id="IPR011992">
    <property type="entry name" value="EF-hand-dom_pair"/>
</dbReference>
<keyword evidence="7 8" id="KW-0067">ATP-binding</keyword>
<dbReference type="SUPFAM" id="SSF47473">
    <property type="entry name" value="EF-hand"/>
    <property type="match status" value="1"/>
</dbReference>